<evidence type="ECO:0000256" key="7">
    <source>
        <dbReference type="ARBA" id="ARBA00022989"/>
    </source>
</evidence>
<keyword evidence="9 11" id="KW-0807">Transducer</keyword>
<evidence type="ECO:0000256" key="1">
    <source>
        <dbReference type="ARBA" id="ARBA00004429"/>
    </source>
</evidence>
<dbReference type="CDD" id="cd06225">
    <property type="entry name" value="HAMP"/>
    <property type="match status" value="1"/>
</dbReference>
<dbReference type="InterPro" id="IPR035440">
    <property type="entry name" value="4HB_MCP_dom_sf"/>
</dbReference>
<feature type="domain" description="Methyl-accepting transducer" evidence="15">
    <location>
        <begin position="267"/>
        <end position="496"/>
    </location>
</feature>
<dbReference type="PRINTS" id="PR00260">
    <property type="entry name" value="CHEMTRNSDUCR"/>
</dbReference>
<dbReference type="AlphaFoldDB" id="A0A1G6USX8"/>
<feature type="region of interest" description="Disordered" evidence="13">
    <location>
        <begin position="515"/>
        <end position="571"/>
    </location>
</feature>
<evidence type="ECO:0000256" key="11">
    <source>
        <dbReference type="PROSITE-ProRule" id="PRU00284"/>
    </source>
</evidence>
<evidence type="ECO:0000256" key="8">
    <source>
        <dbReference type="ARBA" id="ARBA00023136"/>
    </source>
</evidence>
<dbReference type="PROSITE" id="PS50885">
    <property type="entry name" value="HAMP"/>
    <property type="match status" value="1"/>
</dbReference>
<keyword evidence="4" id="KW-0145">Chemotaxis</keyword>
<dbReference type="Pfam" id="PF00015">
    <property type="entry name" value="MCPsignal"/>
    <property type="match status" value="1"/>
</dbReference>
<evidence type="ECO:0000313" key="17">
    <source>
        <dbReference type="EMBL" id="SDD44354.1"/>
    </source>
</evidence>
<dbReference type="SUPFAM" id="SSF47170">
    <property type="entry name" value="Aspartate receptor, ligand-binding domain"/>
    <property type="match status" value="1"/>
</dbReference>
<comment type="similarity">
    <text evidence="10">Belongs to the methyl-accepting chemotaxis (MCP) protein family.</text>
</comment>
<protein>
    <submittedName>
        <fullName evidence="17">Methyl-accepting chemotaxis sensory transducer with TarH sensor</fullName>
    </submittedName>
</protein>
<dbReference type="InterPro" id="IPR051310">
    <property type="entry name" value="MCP_chemotaxis"/>
</dbReference>
<keyword evidence="2" id="KW-1003">Cell membrane</keyword>
<dbReference type="Proteomes" id="UP000198908">
    <property type="component" value="Unassembled WGS sequence"/>
</dbReference>
<dbReference type="InterPro" id="IPR004090">
    <property type="entry name" value="Chemotax_Me-accpt_rcpt"/>
</dbReference>
<gene>
    <name evidence="17" type="ORF">SAMN05421548_119105</name>
</gene>
<name>A0A1G6USX8_9BURK</name>
<accession>A0A1G6USX8</accession>
<evidence type="ECO:0000256" key="10">
    <source>
        <dbReference type="ARBA" id="ARBA00029447"/>
    </source>
</evidence>
<dbReference type="RefSeq" id="WP_092000309.1">
    <property type="nucleotide sequence ID" value="NZ_FMYQ01000019.1"/>
</dbReference>
<dbReference type="CDD" id="cd11386">
    <property type="entry name" value="MCP_signal"/>
    <property type="match status" value="1"/>
</dbReference>
<reference evidence="18" key="1">
    <citation type="submission" date="2016-09" db="EMBL/GenBank/DDBJ databases">
        <authorList>
            <person name="Varghese N."/>
            <person name="Submissions S."/>
        </authorList>
    </citation>
    <scope>NUCLEOTIDE SEQUENCE [LARGE SCALE GENOMIC DNA]</scope>
    <source>
        <strain evidence="18">TNe-862</strain>
    </source>
</reference>
<keyword evidence="8 14" id="KW-0472">Membrane</keyword>
<evidence type="ECO:0000256" key="6">
    <source>
        <dbReference type="ARBA" id="ARBA00022692"/>
    </source>
</evidence>
<dbReference type="Pfam" id="PF02203">
    <property type="entry name" value="TarH"/>
    <property type="match status" value="1"/>
</dbReference>
<keyword evidence="7 14" id="KW-1133">Transmembrane helix</keyword>
<keyword evidence="18" id="KW-1185">Reference proteome</keyword>
<evidence type="ECO:0000256" key="2">
    <source>
        <dbReference type="ARBA" id="ARBA00022475"/>
    </source>
</evidence>
<feature type="compositionally biased region" description="Low complexity" evidence="13">
    <location>
        <begin position="515"/>
        <end position="565"/>
    </location>
</feature>
<evidence type="ECO:0000256" key="5">
    <source>
        <dbReference type="ARBA" id="ARBA00022519"/>
    </source>
</evidence>
<organism evidence="17 18">
    <name type="scientific">Paraburkholderia lycopersici</name>
    <dbReference type="NCBI Taxonomy" id="416944"/>
    <lineage>
        <taxon>Bacteria</taxon>
        <taxon>Pseudomonadati</taxon>
        <taxon>Pseudomonadota</taxon>
        <taxon>Betaproteobacteria</taxon>
        <taxon>Burkholderiales</taxon>
        <taxon>Burkholderiaceae</taxon>
        <taxon>Paraburkholderia</taxon>
    </lineage>
</organism>
<keyword evidence="12" id="KW-0175">Coiled coil</keyword>
<feature type="transmembrane region" description="Helical" evidence="14">
    <location>
        <begin position="12"/>
        <end position="33"/>
    </location>
</feature>
<evidence type="ECO:0000259" key="16">
    <source>
        <dbReference type="PROSITE" id="PS50885"/>
    </source>
</evidence>
<proteinExistence type="inferred from homology"/>
<evidence type="ECO:0000256" key="9">
    <source>
        <dbReference type="ARBA" id="ARBA00023224"/>
    </source>
</evidence>
<evidence type="ECO:0000313" key="18">
    <source>
        <dbReference type="Proteomes" id="UP000198908"/>
    </source>
</evidence>
<dbReference type="GO" id="GO:0004888">
    <property type="term" value="F:transmembrane signaling receptor activity"/>
    <property type="evidence" value="ECO:0007669"/>
    <property type="project" value="InterPro"/>
</dbReference>
<dbReference type="InterPro" id="IPR004089">
    <property type="entry name" value="MCPsignal_dom"/>
</dbReference>
<dbReference type="SMART" id="SM00304">
    <property type="entry name" value="HAMP"/>
    <property type="match status" value="1"/>
</dbReference>
<evidence type="ECO:0000259" key="15">
    <source>
        <dbReference type="PROSITE" id="PS50111"/>
    </source>
</evidence>
<evidence type="ECO:0000256" key="3">
    <source>
        <dbReference type="ARBA" id="ARBA00022481"/>
    </source>
</evidence>
<dbReference type="PANTHER" id="PTHR43531:SF14">
    <property type="entry name" value="METHYL-ACCEPTING CHEMOTAXIS PROTEIN I-RELATED"/>
    <property type="match status" value="1"/>
</dbReference>
<dbReference type="EMBL" id="FMYQ01000019">
    <property type="protein sequence ID" value="SDD44354.1"/>
    <property type="molecule type" value="Genomic_DNA"/>
</dbReference>
<evidence type="ECO:0000256" key="4">
    <source>
        <dbReference type="ARBA" id="ARBA00022500"/>
    </source>
</evidence>
<dbReference type="Pfam" id="PF00672">
    <property type="entry name" value="HAMP"/>
    <property type="match status" value="1"/>
</dbReference>
<dbReference type="FunFam" id="1.10.287.950:FF:000001">
    <property type="entry name" value="Methyl-accepting chemotaxis sensory transducer"/>
    <property type="match status" value="1"/>
</dbReference>
<keyword evidence="5" id="KW-0997">Cell inner membrane</keyword>
<comment type="subcellular location">
    <subcellularLocation>
        <location evidence="1">Cell inner membrane</location>
        <topology evidence="1">Multi-pass membrane protein</topology>
    </subcellularLocation>
</comment>
<dbReference type="PANTHER" id="PTHR43531">
    <property type="entry name" value="PROTEIN ICFG"/>
    <property type="match status" value="1"/>
</dbReference>
<keyword evidence="6 14" id="KW-0812">Transmembrane</keyword>
<dbReference type="STRING" id="416944.SAMN05421548_119105"/>
<dbReference type="InterPro" id="IPR003660">
    <property type="entry name" value="HAMP_dom"/>
</dbReference>
<feature type="domain" description="HAMP" evidence="16">
    <location>
        <begin position="210"/>
        <end position="262"/>
    </location>
</feature>
<dbReference type="GO" id="GO:0007165">
    <property type="term" value="P:signal transduction"/>
    <property type="evidence" value="ECO:0007669"/>
    <property type="project" value="UniProtKB-KW"/>
</dbReference>
<sequence length="589" mass="61488">MGKGISIKARIGITMGFLAALIVAISTVGLIGLTHSNDAYRETFTDQMPSSHAVNLAEIYAARERLALDRAAFEAGTPDAAATFDRARMLRGVSDDFWKKYMALPRGAEEERLAQDVSARREALHQTADQFVATIQSGDQARIVAGAKALKEAYDGLSKADAVLDKFQLTQAQKGYDDAQSAFSQLRMASIAALLVGIGAAAYSFFSLRRAISEPLGEALGAFQAIAAGDLRRPVVVRRNDEMGELLGGVARMQRSLTETVRSVRSGTESIATATREIAAGNVDLSSRTEEQATALQQTASSMEQLTGTVKQNADNARQASALAANASEIANKGNSVVNQVVGTMGDINDSSAKIADIITIIEGIAFQTNILALNAAVEAARAGEEGRGFAVVAGEVRSLAQRSSAAAKEIKGLIDTSVERVQAGSALVDEAGRTMTEIIGAVRRVTDIMGEIAAASQEQSGGIEQVARAVTQMDEVTQQNAALVEEAAAAAQSLEDQSARLREAVAVFRVEDAPGAAARPPEPAAAKRAPVRLAAAAPHPGSASAAAPRRAPRAVATARQPAARQKPVAAVLDAAPAGTASSGDWETF</sequence>
<dbReference type="SMART" id="SM00283">
    <property type="entry name" value="MA"/>
    <property type="match status" value="1"/>
</dbReference>
<dbReference type="SUPFAM" id="SSF58104">
    <property type="entry name" value="Methyl-accepting chemotaxis protein (MCP) signaling domain"/>
    <property type="match status" value="1"/>
</dbReference>
<dbReference type="GO" id="GO:0006935">
    <property type="term" value="P:chemotaxis"/>
    <property type="evidence" value="ECO:0007669"/>
    <property type="project" value="UniProtKB-KW"/>
</dbReference>
<evidence type="ECO:0000256" key="13">
    <source>
        <dbReference type="SAM" id="MobiDB-lite"/>
    </source>
</evidence>
<dbReference type="InterPro" id="IPR003122">
    <property type="entry name" value="Tar_rcpt_lig-bd"/>
</dbReference>
<evidence type="ECO:0000256" key="12">
    <source>
        <dbReference type="SAM" id="Coils"/>
    </source>
</evidence>
<keyword evidence="3" id="KW-0488">Methylation</keyword>
<feature type="coiled-coil region" evidence="12">
    <location>
        <begin position="467"/>
        <end position="505"/>
    </location>
</feature>
<dbReference type="GO" id="GO:0005886">
    <property type="term" value="C:plasma membrane"/>
    <property type="evidence" value="ECO:0007669"/>
    <property type="project" value="UniProtKB-SubCell"/>
</dbReference>
<evidence type="ECO:0000256" key="14">
    <source>
        <dbReference type="SAM" id="Phobius"/>
    </source>
</evidence>
<dbReference type="OrthoDB" id="8625681at2"/>
<dbReference type="PROSITE" id="PS50111">
    <property type="entry name" value="CHEMOTAXIS_TRANSDUC_2"/>
    <property type="match status" value="1"/>
</dbReference>
<dbReference type="Gene3D" id="1.10.287.950">
    <property type="entry name" value="Methyl-accepting chemotaxis protein"/>
    <property type="match status" value="1"/>
</dbReference>